<accession>W7XL46</accession>
<dbReference type="AlphaFoldDB" id="W7XL46"/>
<gene>
    <name evidence="1" type="ORF">TTHERM_000144929</name>
</gene>
<sequence length="105" mass="12655">MKTTNSQIKQAKENTDLSIKLDVRWIKRLLLQKRQSKKVHLQVKEQIVLLFKYVQRQKLNSLIRLKNFLKFCYQKSQNILNVFTQQQFGSKCIYLILIYSDMKCD</sequence>
<protein>
    <submittedName>
        <fullName evidence="1">Uncharacterized protein</fullName>
    </submittedName>
</protein>
<organism evidence="1 2">
    <name type="scientific">Tetrahymena thermophila (strain SB210)</name>
    <dbReference type="NCBI Taxonomy" id="312017"/>
    <lineage>
        <taxon>Eukaryota</taxon>
        <taxon>Sar</taxon>
        <taxon>Alveolata</taxon>
        <taxon>Ciliophora</taxon>
        <taxon>Intramacronucleata</taxon>
        <taxon>Oligohymenophorea</taxon>
        <taxon>Hymenostomatida</taxon>
        <taxon>Tetrahymenina</taxon>
        <taxon>Tetrahymenidae</taxon>
        <taxon>Tetrahymena</taxon>
    </lineage>
</organism>
<dbReference type="Proteomes" id="UP000009168">
    <property type="component" value="Unassembled WGS sequence"/>
</dbReference>
<evidence type="ECO:0000313" key="1">
    <source>
        <dbReference type="EMBL" id="EWS75654.1"/>
    </source>
</evidence>
<dbReference type="KEGG" id="tet:TTHERM_000144929"/>
<dbReference type="RefSeq" id="XP_012651800.1">
    <property type="nucleotide sequence ID" value="XM_012796346.1"/>
</dbReference>
<proteinExistence type="predicted"/>
<dbReference type="GeneID" id="24437495"/>
<keyword evidence="2" id="KW-1185">Reference proteome</keyword>
<evidence type="ECO:0000313" key="2">
    <source>
        <dbReference type="Proteomes" id="UP000009168"/>
    </source>
</evidence>
<name>W7XL46_TETTS</name>
<dbReference type="InParanoid" id="W7XL46"/>
<dbReference type="EMBL" id="GG662793">
    <property type="protein sequence ID" value="EWS75654.1"/>
    <property type="molecule type" value="Genomic_DNA"/>
</dbReference>
<reference evidence="2" key="1">
    <citation type="journal article" date="2006" name="PLoS Biol.">
        <title>Macronuclear genome sequence of the ciliate Tetrahymena thermophila, a model eukaryote.</title>
        <authorList>
            <person name="Eisen J.A."/>
            <person name="Coyne R.S."/>
            <person name="Wu M."/>
            <person name="Wu D."/>
            <person name="Thiagarajan M."/>
            <person name="Wortman J.R."/>
            <person name="Badger J.H."/>
            <person name="Ren Q."/>
            <person name="Amedeo P."/>
            <person name="Jones K.M."/>
            <person name="Tallon L.J."/>
            <person name="Delcher A.L."/>
            <person name="Salzberg S.L."/>
            <person name="Silva J.C."/>
            <person name="Haas B.J."/>
            <person name="Majoros W.H."/>
            <person name="Farzad M."/>
            <person name="Carlton J.M."/>
            <person name="Smith R.K. Jr."/>
            <person name="Garg J."/>
            <person name="Pearlman R.E."/>
            <person name="Karrer K.M."/>
            <person name="Sun L."/>
            <person name="Manning G."/>
            <person name="Elde N.C."/>
            <person name="Turkewitz A.P."/>
            <person name="Asai D.J."/>
            <person name="Wilkes D.E."/>
            <person name="Wang Y."/>
            <person name="Cai H."/>
            <person name="Collins K."/>
            <person name="Stewart B.A."/>
            <person name="Lee S.R."/>
            <person name="Wilamowska K."/>
            <person name="Weinberg Z."/>
            <person name="Ruzzo W.L."/>
            <person name="Wloga D."/>
            <person name="Gaertig J."/>
            <person name="Frankel J."/>
            <person name="Tsao C.-C."/>
            <person name="Gorovsky M.A."/>
            <person name="Keeling P.J."/>
            <person name="Waller R.F."/>
            <person name="Patron N.J."/>
            <person name="Cherry J.M."/>
            <person name="Stover N.A."/>
            <person name="Krieger C.J."/>
            <person name="del Toro C."/>
            <person name="Ryder H.F."/>
            <person name="Williamson S.C."/>
            <person name="Barbeau R.A."/>
            <person name="Hamilton E.P."/>
            <person name="Orias E."/>
        </authorList>
    </citation>
    <scope>NUCLEOTIDE SEQUENCE [LARGE SCALE GENOMIC DNA]</scope>
    <source>
        <strain evidence="2">SB210</strain>
    </source>
</reference>